<dbReference type="Proteomes" id="UP001175353">
    <property type="component" value="Unassembled WGS sequence"/>
</dbReference>
<dbReference type="EMBL" id="JAUJLE010000151">
    <property type="protein sequence ID" value="KAK0974815.1"/>
    <property type="molecule type" value="Genomic_DNA"/>
</dbReference>
<feature type="region of interest" description="Disordered" evidence="1">
    <location>
        <begin position="1"/>
        <end position="47"/>
    </location>
</feature>
<accession>A0AAN6QPK9</accession>
<organism evidence="2 3">
    <name type="scientific">Friedmanniomyces endolithicus</name>
    <dbReference type="NCBI Taxonomy" id="329885"/>
    <lineage>
        <taxon>Eukaryota</taxon>
        <taxon>Fungi</taxon>
        <taxon>Dikarya</taxon>
        <taxon>Ascomycota</taxon>
        <taxon>Pezizomycotina</taxon>
        <taxon>Dothideomycetes</taxon>
        <taxon>Dothideomycetidae</taxon>
        <taxon>Mycosphaerellales</taxon>
        <taxon>Teratosphaeriaceae</taxon>
        <taxon>Friedmanniomyces</taxon>
    </lineage>
</organism>
<comment type="caution">
    <text evidence="2">The sequence shown here is derived from an EMBL/GenBank/DDBJ whole genome shotgun (WGS) entry which is preliminary data.</text>
</comment>
<evidence type="ECO:0000313" key="3">
    <source>
        <dbReference type="Proteomes" id="UP001175353"/>
    </source>
</evidence>
<dbReference type="AlphaFoldDB" id="A0AAN6QPK9"/>
<evidence type="ECO:0000256" key="1">
    <source>
        <dbReference type="SAM" id="MobiDB-lite"/>
    </source>
</evidence>
<evidence type="ECO:0000313" key="2">
    <source>
        <dbReference type="EMBL" id="KAK0974815.1"/>
    </source>
</evidence>
<sequence length="143" mass="15089">MSTNDKTPAKTPAQSAKPYGTAAAAAASKAKKPEPAAPESPAQNDSAKAIEKLEIKTKAVNANNIARVANSQLTSNDEKLLPLVSLKTGKPMEKFPATSKDIEKLGLTYVDSILNGLEADRAGNEAVKKERLRLQIGLKPNPA</sequence>
<reference evidence="2" key="1">
    <citation type="submission" date="2023-06" db="EMBL/GenBank/DDBJ databases">
        <title>Black Yeasts Isolated from many extreme environments.</title>
        <authorList>
            <person name="Coleine C."/>
            <person name="Stajich J.E."/>
            <person name="Selbmann L."/>
        </authorList>
    </citation>
    <scope>NUCLEOTIDE SEQUENCE</scope>
    <source>
        <strain evidence="2">CCFEE 5200</strain>
    </source>
</reference>
<proteinExistence type="predicted"/>
<name>A0AAN6QPK9_9PEZI</name>
<keyword evidence="3" id="KW-1185">Reference proteome</keyword>
<gene>
    <name evidence="2" type="ORF">LTR91_014275</name>
</gene>
<protein>
    <submittedName>
        <fullName evidence="2">Uncharacterized protein</fullName>
    </submittedName>
</protein>